<keyword evidence="10" id="KW-1185">Reference proteome</keyword>
<accession>A0ABN9TII4</accession>
<dbReference type="SUPFAM" id="SSF56672">
    <property type="entry name" value="DNA/RNA polymerases"/>
    <property type="match status" value="1"/>
</dbReference>
<dbReference type="PANTHER" id="PTHR21230">
    <property type="entry name" value="VESICLE TRANSPORT V-SNARE PROTEIN VTI1-RELATED"/>
    <property type="match status" value="1"/>
</dbReference>
<dbReference type="Gene3D" id="1.20.5.110">
    <property type="match status" value="1"/>
</dbReference>
<dbReference type="InterPro" id="IPR000477">
    <property type="entry name" value="RT_dom"/>
</dbReference>
<proteinExistence type="predicted"/>
<organism evidence="9 10">
    <name type="scientific">Prorocentrum cordatum</name>
    <dbReference type="NCBI Taxonomy" id="2364126"/>
    <lineage>
        <taxon>Eukaryota</taxon>
        <taxon>Sar</taxon>
        <taxon>Alveolata</taxon>
        <taxon>Dinophyceae</taxon>
        <taxon>Prorocentrales</taxon>
        <taxon>Prorocentraceae</taxon>
        <taxon>Prorocentrum</taxon>
    </lineage>
</organism>
<sequence>MVPQSLAGPQAWPAADWARELRGTRQVGAVLGATSQEVTRDEDIAEAFARFCEDLCSVGGSCDKARPEEQHTPHLLSSIVLHMRMQESIEAYFTEEQYGFRKGRGCDNALHVLRLVAEKSAEWGEELWVATLDVEKAFDRVSRDQLIEALTSTGADICMVSVLRKLHRRMTAYAKLASRDRARLFSGRQTDKKSDDETQEMLKENRGLREANSALDEVLESGKGILDNLIGQNTVLKGARKKLLDAANVMGVSNSLVKVIDRRQTGDKYIVYGGMAFVLFLLLSLWYLLRM</sequence>
<keyword evidence="5 7" id="KW-1133">Transmembrane helix</keyword>
<name>A0ABN9TII4_9DINO</name>
<evidence type="ECO:0000256" key="2">
    <source>
        <dbReference type="ARBA" id="ARBA00022448"/>
    </source>
</evidence>
<evidence type="ECO:0000313" key="10">
    <source>
        <dbReference type="Proteomes" id="UP001189429"/>
    </source>
</evidence>
<reference evidence="9" key="1">
    <citation type="submission" date="2023-10" db="EMBL/GenBank/DDBJ databases">
        <authorList>
            <person name="Chen Y."/>
            <person name="Shah S."/>
            <person name="Dougan E. K."/>
            <person name="Thang M."/>
            <person name="Chan C."/>
        </authorList>
    </citation>
    <scope>NUCLEOTIDE SEQUENCE [LARGE SCALE GENOMIC DNA]</scope>
</reference>
<protein>
    <recommendedName>
        <fullName evidence="8">Reverse transcriptase domain-containing protein</fullName>
    </recommendedName>
</protein>
<evidence type="ECO:0000256" key="4">
    <source>
        <dbReference type="ARBA" id="ARBA00022927"/>
    </source>
</evidence>
<evidence type="ECO:0000256" key="5">
    <source>
        <dbReference type="ARBA" id="ARBA00022989"/>
    </source>
</evidence>
<gene>
    <name evidence="9" type="ORF">PCOR1329_LOCUS39371</name>
</gene>
<evidence type="ECO:0000256" key="1">
    <source>
        <dbReference type="ARBA" id="ARBA00004211"/>
    </source>
</evidence>
<dbReference type="InterPro" id="IPR043502">
    <property type="entry name" value="DNA/RNA_pol_sf"/>
</dbReference>
<feature type="domain" description="Reverse transcriptase" evidence="8">
    <location>
        <begin position="84"/>
        <end position="156"/>
    </location>
</feature>
<dbReference type="Pfam" id="PF00078">
    <property type="entry name" value="RVT_1"/>
    <property type="match status" value="1"/>
</dbReference>
<keyword evidence="2" id="KW-0813">Transport</keyword>
<dbReference type="EMBL" id="CAUYUJ010014754">
    <property type="protein sequence ID" value="CAK0845642.1"/>
    <property type="molecule type" value="Genomic_DNA"/>
</dbReference>
<evidence type="ECO:0000256" key="3">
    <source>
        <dbReference type="ARBA" id="ARBA00022692"/>
    </source>
</evidence>
<evidence type="ECO:0000256" key="7">
    <source>
        <dbReference type="SAM" id="Phobius"/>
    </source>
</evidence>
<evidence type="ECO:0000313" key="9">
    <source>
        <dbReference type="EMBL" id="CAK0845642.1"/>
    </source>
</evidence>
<dbReference type="PANTHER" id="PTHR21230:SF1">
    <property type="entry name" value="GOLGI SNAP RECEPTOR COMPLEX MEMBER 2"/>
    <property type="match status" value="1"/>
</dbReference>
<keyword evidence="3 7" id="KW-0812">Transmembrane</keyword>
<dbReference type="CDD" id="cd15863">
    <property type="entry name" value="SNARE_GS27"/>
    <property type="match status" value="1"/>
</dbReference>
<evidence type="ECO:0000259" key="8">
    <source>
        <dbReference type="Pfam" id="PF00078"/>
    </source>
</evidence>
<feature type="transmembrane region" description="Helical" evidence="7">
    <location>
        <begin position="269"/>
        <end position="289"/>
    </location>
</feature>
<evidence type="ECO:0000256" key="6">
    <source>
        <dbReference type="ARBA" id="ARBA00023136"/>
    </source>
</evidence>
<comment type="caution">
    <text evidence="9">The sequence shown here is derived from an EMBL/GenBank/DDBJ whole genome shotgun (WGS) entry which is preliminary data.</text>
</comment>
<keyword evidence="6 7" id="KW-0472">Membrane</keyword>
<dbReference type="Proteomes" id="UP001189429">
    <property type="component" value="Unassembled WGS sequence"/>
</dbReference>
<keyword evidence="4" id="KW-0653">Protein transport</keyword>
<dbReference type="Pfam" id="PF12352">
    <property type="entry name" value="V-SNARE_C"/>
    <property type="match status" value="1"/>
</dbReference>
<comment type="subcellular location">
    <subcellularLocation>
        <location evidence="1">Membrane</location>
        <topology evidence="1">Single-pass type IV membrane protein</topology>
    </subcellularLocation>
</comment>